<accession>A0A0F9ESR7</accession>
<gene>
    <name evidence="3" type="ORF">LCGC14_2037410</name>
</gene>
<name>A0A0F9ESR7_9ZZZZ</name>
<dbReference type="InterPro" id="IPR051267">
    <property type="entry name" value="STEAP_metalloreductase"/>
</dbReference>
<dbReference type="GO" id="GO:0008823">
    <property type="term" value="F:cupric reductase (NADH) activity"/>
    <property type="evidence" value="ECO:0007669"/>
    <property type="project" value="TreeGrafter"/>
</dbReference>
<organism evidence="3">
    <name type="scientific">marine sediment metagenome</name>
    <dbReference type="NCBI Taxonomy" id="412755"/>
    <lineage>
        <taxon>unclassified sequences</taxon>
        <taxon>metagenomes</taxon>
        <taxon>ecological metagenomes</taxon>
    </lineage>
</organism>
<reference evidence="3" key="1">
    <citation type="journal article" date="2015" name="Nature">
        <title>Complex archaea that bridge the gap between prokaryotes and eukaryotes.</title>
        <authorList>
            <person name="Spang A."/>
            <person name="Saw J.H."/>
            <person name="Jorgensen S.L."/>
            <person name="Zaremba-Niedzwiedzka K."/>
            <person name="Martijn J."/>
            <person name="Lind A.E."/>
            <person name="van Eijk R."/>
            <person name="Schleper C."/>
            <person name="Guy L."/>
            <person name="Ettema T.J."/>
        </authorList>
    </citation>
    <scope>NUCLEOTIDE SEQUENCE</scope>
</reference>
<dbReference type="GO" id="GO:0006740">
    <property type="term" value="P:NADPH regeneration"/>
    <property type="evidence" value="ECO:0007669"/>
    <property type="project" value="InterPro"/>
</dbReference>
<keyword evidence="1" id="KW-0560">Oxidoreductase</keyword>
<dbReference type="EMBL" id="LAZR01023825">
    <property type="protein sequence ID" value="KKL77188.1"/>
    <property type="molecule type" value="Genomic_DNA"/>
</dbReference>
<dbReference type="GO" id="GO:0070967">
    <property type="term" value="F:coenzyme F420 binding"/>
    <property type="evidence" value="ECO:0007669"/>
    <property type="project" value="InterPro"/>
</dbReference>
<dbReference type="PANTHER" id="PTHR14239">
    <property type="entry name" value="DUDULIN-RELATED"/>
    <property type="match status" value="1"/>
</dbReference>
<dbReference type="SUPFAM" id="SSF51735">
    <property type="entry name" value="NAD(P)-binding Rossmann-fold domains"/>
    <property type="match status" value="1"/>
</dbReference>
<sequence>MMKIGIIGGTGPEGLGLAMRFAKAGDRVFIGSRAKDRAEEAARKVKKVLPEAKVEGLVNAEAVEQAEVVFLTVPWDAHQSTLENLAEAIGDKILVDVVVPMLFDRGQPKAILVDEGSAAQQARVVAREAKVVSAFQHLDGRELQKIDRPMQGDVLVCGDHRGAKKTVMELVER</sequence>
<dbReference type="InterPro" id="IPR036291">
    <property type="entry name" value="NAD(P)-bd_dom_sf"/>
</dbReference>
<evidence type="ECO:0000313" key="3">
    <source>
        <dbReference type="EMBL" id="KKL77188.1"/>
    </source>
</evidence>
<evidence type="ECO:0000256" key="1">
    <source>
        <dbReference type="ARBA" id="ARBA00023002"/>
    </source>
</evidence>
<feature type="domain" description="Pyrroline-5-carboxylate reductase catalytic N-terminal" evidence="2">
    <location>
        <begin position="3"/>
        <end position="100"/>
    </location>
</feature>
<dbReference type="AlphaFoldDB" id="A0A0F9ESR7"/>
<dbReference type="GO" id="GO:0050661">
    <property type="term" value="F:NADP binding"/>
    <property type="evidence" value="ECO:0007669"/>
    <property type="project" value="InterPro"/>
</dbReference>
<dbReference type="InterPro" id="IPR010185">
    <property type="entry name" value="NpdG"/>
</dbReference>
<dbReference type="NCBIfam" id="TIGR01915">
    <property type="entry name" value="npdG"/>
    <property type="match status" value="1"/>
</dbReference>
<dbReference type="PANTHER" id="PTHR14239:SF0">
    <property type="entry name" value="F420-DEPENDENT NADP REDUCTASE"/>
    <property type="match status" value="1"/>
</dbReference>
<dbReference type="GO" id="GO:0005886">
    <property type="term" value="C:plasma membrane"/>
    <property type="evidence" value="ECO:0007669"/>
    <property type="project" value="TreeGrafter"/>
</dbReference>
<evidence type="ECO:0000259" key="2">
    <source>
        <dbReference type="Pfam" id="PF03807"/>
    </source>
</evidence>
<protein>
    <recommendedName>
        <fullName evidence="2">Pyrroline-5-carboxylate reductase catalytic N-terminal domain-containing protein</fullName>
    </recommendedName>
</protein>
<dbReference type="GO" id="GO:0052851">
    <property type="term" value="F:ferric-chelate reductase (NADPH) activity"/>
    <property type="evidence" value="ECO:0007669"/>
    <property type="project" value="TreeGrafter"/>
</dbReference>
<dbReference type="GO" id="GO:0015677">
    <property type="term" value="P:copper ion import"/>
    <property type="evidence" value="ECO:0007669"/>
    <property type="project" value="TreeGrafter"/>
</dbReference>
<feature type="non-terminal residue" evidence="3">
    <location>
        <position position="173"/>
    </location>
</feature>
<proteinExistence type="predicted"/>
<dbReference type="Gene3D" id="3.40.50.720">
    <property type="entry name" value="NAD(P)-binding Rossmann-like Domain"/>
    <property type="match status" value="1"/>
</dbReference>
<dbReference type="InterPro" id="IPR028939">
    <property type="entry name" value="P5C_Rdtase_cat_N"/>
</dbReference>
<dbReference type="GO" id="GO:0016651">
    <property type="term" value="F:oxidoreductase activity, acting on NAD(P)H"/>
    <property type="evidence" value="ECO:0007669"/>
    <property type="project" value="InterPro"/>
</dbReference>
<comment type="caution">
    <text evidence="3">The sequence shown here is derived from an EMBL/GenBank/DDBJ whole genome shotgun (WGS) entry which is preliminary data.</text>
</comment>
<dbReference type="Pfam" id="PF03807">
    <property type="entry name" value="F420_oxidored"/>
    <property type="match status" value="1"/>
</dbReference>